<dbReference type="EMBL" id="CAUOFW020006561">
    <property type="protein sequence ID" value="CAK9175217.1"/>
    <property type="molecule type" value="Genomic_DNA"/>
</dbReference>
<dbReference type="AlphaFoldDB" id="A0ABC8U0C5"/>
<accession>A0ABC8U0C5</accession>
<sequence length="338" mass="38246">MDSGKKTVETASPLMIFRRAVQKSPERNAGRDVLPKDPVMVDMKEFLGIVSCPIFCKDCIIPKLEEFKTKRCPVCEKVLGPSPEKYLRPDKQLQGIIDEVIKAAKRAAGTKTSQAENTKLEIAESSAQATKPLLENVGFPEEIGENFAKDTEDAGKKGKKPKGKKKNKRRMKEKARQVSSSQEKGKGKVEPTNVEEENSEDKSSGIEGNAGVRELLFDVAQKTTRSFWVSFIPQEDEDGHKYPSLDKAYIRLKDQDMTVSTIRKYLKQKLNLMDESEVDVHCCGLKLNANLTLMDIEHLWLKYRVPDHAKAKAKWDVKEIVMELGYSRNKEFKVPKEN</sequence>
<feature type="region of interest" description="Disordered" evidence="1">
    <location>
        <begin position="146"/>
        <end position="207"/>
    </location>
</feature>
<evidence type="ECO:0000313" key="3">
    <source>
        <dbReference type="EMBL" id="CAK9175217.1"/>
    </source>
</evidence>
<feature type="compositionally biased region" description="Basic and acidic residues" evidence="1">
    <location>
        <begin position="147"/>
        <end position="156"/>
    </location>
</feature>
<dbReference type="PANTHER" id="PTHR46293">
    <property type="entry name" value="E3 UBIQUITIN PROTEIN LIGASE DRIP1"/>
    <property type="match status" value="1"/>
</dbReference>
<reference evidence="3 4" key="1">
    <citation type="submission" date="2024-02" db="EMBL/GenBank/DDBJ databases">
        <authorList>
            <person name="Vignale AGUSTIN F."/>
            <person name="Sosa J E."/>
            <person name="Modenutti C."/>
        </authorList>
    </citation>
    <scope>NUCLEOTIDE SEQUENCE [LARGE SCALE GENOMIC DNA]</scope>
</reference>
<evidence type="ECO:0000313" key="4">
    <source>
        <dbReference type="Proteomes" id="UP001642360"/>
    </source>
</evidence>
<evidence type="ECO:0000313" key="2">
    <source>
        <dbReference type="EMBL" id="CAK9159769.1"/>
    </source>
</evidence>
<dbReference type="Gene3D" id="3.30.40.10">
    <property type="entry name" value="Zinc/RING finger domain, C3HC4 (zinc finger)"/>
    <property type="match status" value="1"/>
</dbReference>
<name>A0ABC8U0C5_9AQUA</name>
<gene>
    <name evidence="2" type="ORF">ILEXP_LOCUS28476</name>
    <name evidence="3" type="ORF">ILEXP_LOCUS45018</name>
</gene>
<comment type="caution">
    <text evidence="3">The sequence shown here is derived from an EMBL/GenBank/DDBJ whole genome shotgun (WGS) entry which is preliminary data.</text>
</comment>
<dbReference type="SUPFAM" id="SSF57850">
    <property type="entry name" value="RING/U-box"/>
    <property type="match status" value="1"/>
</dbReference>
<dbReference type="PANTHER" id="PTHR46293:SF13">
    <property type="entry name" value="UBIQUITIN-LIKE DOMAIN-CONTAINING PROTEIN"/>
    <property type="match status" value="1"/>
</dbReference>
<organism evidence="3 4">
    <name type="scientific">Ilex paraguariensis</name>
    <name type="common">yerba mate</name>
    <dbReference type="NCBI Taxonomy" id="185542"/>
    <lineage>
        <taxon>Eukaryota</taxon>
        <taxon>Viridiplantae</taxon>
        <taxon>Streptophyta</taxon>
        <taxon>Embryophyta</taxon>
        <taxon>Tracheophyta</taxon>
        <taxon>Spermatophyta</taxon>
        <taxon>Magnoliopsida</taxon>
        <taxon>eudicotyledons</taxon>
        <taxon>Gunneridae</taxon>
        <taxon>Pentapetalae</taxon>
        <taxon>asterids</taxon>
        <taxon>campanulids</taxon>
        <taxon>Aquifoliales</taxon>
        <taxon>Aquifoliaceae</taxon>
        <taxon>Ilex</taxon>
    </lineage>
</organism>
<dbReference type="InterPro" id="IPR044807">
    <property type="entry name" value="DRIP1-like"/>
</dbReference>
<proteinExistence type="predicted"/>
<protein>
    <submittedName>
        <fullName evidence="3">Uncharacterized protein</fullName>
    </submittedName>
</protein>
<dbReference type="InterPro" id="IPR013083">
    <property type="entry name" value="Znf_RING/FYVE/PHD"/>
</dbReference>
<dbReference type="Proteomes" id="UP001642360">
    <property type="component" value="Unassembled WGS sequence"/>
</dbReference>
<evidence type="ECO:0000256" key="1">
    <source>
        <dbReference type="SAM" id="MobiDB-lite"/>
    </source>
</evidence>
<dbReference type="Gene3D" id="3.10.20.90">
    <property type="entry name" value="Phosphatidylinositol 3-kinase Catalytic Subunit, Chain A, domain 1"/>
    <property type="match status" value="1"/>
</dbReference>
<feature type="compositionally biased region" description="Basic residues" evidence="1">
    <location>
        <begin position="157"/>
        <end position="173"/>
    </location>
</feature>
<keyword evidence="4" id="KW-1185">Reference proteome</keyword>
<dbReference type="EMBL" id="CAUOFW020003397">
    <property type="protein sequence ID" value="CAK9159769.1"/>
    <property type="molecule type" value="Genomic_DNA"/>
</dbReference>